<dbReference type="Pfam" id="PF10283">
    <property type="entry name" value="zf-CCHH"/>
    <property type="match status" value="2"/>
</dbReference>
<dbReference type="GO" id="GO:0035861">
    <property type="term" value="C:site of double-strand break"/>
    <property type="evidence" value="ECO:0007669"/>
    <property type="project" value="TreeGrafter"/>
</dbReference>
<evidence type="ECO:0000259" key="2">
    <source>
        <dbReference type="Pfam" id="PF10283"/>
    </source>
</evidence>
<dbReference type="PANTHER" id="PTHR21315">
    <property type="entry name" value="APRATAXIN AND PNK-LIKE FACTOR-RELATED"/>
    <property type="match status" value="1"/>
</dbReference>
<dbReference type="GO" id="GO:0006302">
    <property type="term" value="P:double-strand break repair"/>
    <property type="evidence" value="ECO:0007669"/>
    <property type="project" value="InterPro"/>
</dbReference>
<keyword evidence="4" id="KW-1185">Reference proteome</keyword>
<dbReference type="GO" id="GO:0008408">
    <property type="term" value="F:3'-5' exonuclease activity"/>
    <property type="evidence" value="ECO:0007669"/>
    <property type="project" value="InterPro"/>
</dbReference>
<dbReference type="Ensembl" id="ENSEBUT00000000710.1">
    <property type="protein sequence ID" value="ENSEBUP00000000414.1"/>
    <property type="gene ID" value="ENSEBUG00000000546.1"/>
</dbReference>
<feature type="domain" description="PBZ-type" evidence="2">
    <location>
        <begin position="366"/>
        <end position="389"/>
    </location>
</feature>
<dbReference type="Gene3D" id="2.60.200.20">
    <property type="match status" value="1"/>
</dbReference>
<dbReference type="InterPro" id="IPR019406">
    <property type="entry name" value="APLF_PBZ"/>
</dbReference>
<dbReference type="SUPFAM" id="SSF49879">
    <property type="entry name" value="SMAD/FHA domain"/>
    <property type="match status" value="1"/>
</dbReference>
<feature type="compositionally biased region" description="Polar residues" evidence="1">
    <location>
        <begin position="185"/>
        <end position="199"/>
    </location>
</feature>
<name>A0A8C4NB72_EPTBU</name>
<dbReference type="GO" id="GO:0005634">
    <property type="term" value="C:nucleus"/>
    <property type="evidence" value="ECO:0007669"/>
    <property type="project" value="TreeGrafter"/>
</dbReference>
<evidence type="ECO:0000313" key="3">
    <source>
        <dbReference type="Ensembl" id="ENSEBUP00000000414.1"/>
    </source>
</evidence>
<proteinExistence type="predicted"/>
<dbReference type="InterPro" id="IPR039253">
    <property type="entry name" value="APLF"/>
</dbReference>
<dbReference type="PANTHER" id="PTHR21315:SF2">
    <property type="entry name" value="APRATAXIN AND PNK-LIKE FACTOR"/>
    <property type="match status" value="1"/>
</dbReference>
<feature type="compositionally biased region" description="Acidic residues" evidence="1">
    <location>
        <begin position="262"/>
        <end position="273"/>
    </location>
</feature>
<feature type="compositionally biased region" description="Polar residues" evidence="1">
    <location>
        <begin position="217"/>
        <end position="233"/>
    </location>
</feature>
<reference evidence="3" key="1">
    <citation type="submission" date="2025-08" db="UniProtKB">
        <authorList>
            <consortium name="Ensembl"/>
        </authorList>
    </citation>
    <scope>IDENTIFICATION</scope>
</reference>
<dbReference type="AlphaFoldDB" id="A0A8C4NB72"/>
<feature type="domain" description="PBZ-type" evidence="2">
    <location>
        <begin position="326"/>
        <end position="351"/>
    </location>
</feature>
<organism evidence="3 4">
    <name type="scientific">Eptatretus burgeri</name>
    <name type="common">Inshore hagfish</name>
    <dbReference type="NCBI Taxonomy" id="7764"/>
    <lineage>
        <taxon>Eukaryota</taxon>
        <taxon>Metazoa</taxon>
        <taxon>Chordata</taxon>
        <taxon>Craniata</taxon>
        <taxon>Vertebrata</taxon>
        <taxon>Cyclostomata</taxon>
        <taxon>Myxini</taxon>
        <taxon>Myxiniformes</taxon>
        <taxon>Myxinidae</taxon>
        <taxon>Eptatretinae</taxon>
        <taxon>Eptatretus</taxon>
    </lineage>
</organism>
<evidence type="ECO:0000313" key="4">
    <source>
        <dbReference type="Proteomes" id="UP000694388"/>
    </source>
</evidence>
<reference evidence="3" key="2">
    <citation type="submission" date="2025-09" db="UniProtKB">
        <authorList>
            <consortium name="Ensembl"/>
        </authorList>
    </citation>
    <scope>IDENTIFICATION</scope>
</reference>
<feature type="region of interest" description="Disordered" evidence="1">
    <location>
        <begin position="347"/>
        <end position="367"/>
    </location>
</feature>
<dbReference type="Proteomes" id="UP000694388">
    <property type="component" value="Unplaced"/>
</dbReference>
<accession>A0A8C4NB72</accession>
<dbReference type="InterPro" id="IPR008984">
    <property type="entry name" value="SMAD_FHA_dom_sf"/>
</dbReference>
<feature type="region of interest" description="Disordered" evidence="1">
    <location>
        <begin position="182"/>
        <end position="239"/>
    </location>
</feature>
<dbReference type="GO" id="GO:0003906">
    <property type="term" value="F:DNA-(apurinic or apyrimidinic site) endonuclease activity"/>
    <property type="evidence" value="ECO:0007669"/>
    <property type="project" value="InterPro"/>
</dbReference>
<dbReference type="GeneTree" id="ENSGT00390000010591"/>
<feature type="region of interest" description="Disordered" evidence="1">
    <location>
        <begin position="252"/>
        <end position="309"/>
    </location>
</feature>
<evidence type="ECO:0000256" key="1">
    <source>
        <dbReference type="SAM" id="MobiDB-lite"/>
    </source>
</evidence>
<protein>
    <recommendedName>
        <fullName evidence="2">PBZ-type domain-containing protein</fullName>
    </recommendedName>
</protein>
<sequence>MALVQLRAVRGPAAPSEALCLAQPVQLGRGPPLGVTDKRVSRRHCTLELRAGKLRLLPTHVNPCFYIPREAVHNGELPQELEPVLQGSSKNLRPGDIFGLLPDTHIYEVVHIDDAGFSEGETTCDNSLNLEENTAGDPEMNPVVPFRPREELDTVTSGEPLDLAQAQGAPTKRCLPKWMLDAVTPSYSPSPTGTRSTRAGSGRDSSKRTAKKGRVASTLQGSGAASDYQQQQGEPDDQADAEQIFTTPHWLHITEDGGNEPVNEEEEEEEAAEATESLLASEPLDGKSDSPATVAGRDSATPEDKSDEPAVSLVLQADNQNPINGRTPCSYGRSCYRKNPVHFAECSHPGDPDYEEEDAKPQENQPECPYGTACYRRNPQHKRDFQHTTQPGLHPQLDGVLLSPLSWCPCLASCSACRHGFPRFSCGFQTKAQDDWNLQAEAESMGLSLSYCRKVSGLCLPPRPAPPVLCILCPPLPLSFF</sequence>